<dbReference type="HOGENOM" id="CLU_2117563_0_0_0"/>
<dbReference type="EMBL" id="CP002467">
    <property type="protein sequence ID" value="ADV83843.1"/>
    <property type="molecule type" value="Genomic_DNA"/>
</dbReference>
<accession>E8V625</accession>
<gene>
    <name evidence="1" type="ordered locus">AciPR4_3084</name>
</gene>
<dbReference type="Proteomes" id="UP000006844">
    <property type="component" value="Chromosome"/>
</dbReference>
<protein>
    <submittedName>
        <fullName evidence="1">Uncharacterized protein</fullName>
    </submittedName>
</protein>
<evidence type="ECO:0000313" key="1">
    <source>
        <dbReference type="EMBL" id="ADV83843.1"/>
    </source>
</evidence>
<dbReference type="eggNOG" id="ENOG5033DWC">
    <property type="taxonomic scope" value="Bacteria"/>
</dbReference>
<sequence>MDLDLLNGAELTAVEFVLDFLQLRFDDSLLTLLAWPVIADANGVSIGFGDPGYRDALCFVISEEVKTALYNEGNELTLEFENGVVIALSLREEELNSPQAGSFTSPEGFFEF</sequence>
<dbReference type="STRING" id="401053.AciPR4_3084"/>
<reference evidence="1 2" key="1">
    <citation type="journal article" date="2012" name="Stand. Genomic Sci.">
        <title>Complete genome sequence of Terriglobus saanensis type strain SP1PR4(T), an Acidobacteria from tundra soil.</title>
        <authorList>
            <person name="Rawat S.R."/>
            <person name="Mannisto M.K."/>
            <person name="Starovoytov V."/>
            <person name="Goodwin L."/>
            <person name="Nolan M."/>
            <person name="Hauser L."/>
            <person name="Land M."/>
            <person name="Davenport K.W."/>
            <person name="Woyke T."/>
            <person name="Haggblom M.M."/>
        </authorList>
    </citation>
    <scope>NUCLEOTIDE SEQUENCE</scope>
    <source>
        <strain evidence="2">ATCC BAA-1853 / DSM 23119 / SP1PR4</strain>
    </source>
</reference>
<evidence type="ECO:0000313" key="2">
    <source>
        <dbReference type="Proteomes" id="UP000006844"/>
    </source>
</evidence>
<organism evidence="1 2">
    <name type="scientific">Terriglobus saanensis (strain ATCC BAA-1853 / DSM 23119 / SP1PR4)</name>
    <dbReference type="NCBI Taxonomy" id="401053"/>
    <lineage>
        <taxon>Bacteria</taxon>
        <taxon>Pseudomonadati</taxon>
        <taxon>Acidobacteriota</taxon>
        <taxon>Terriglobia</taxon>
        <taxon>Terriglobales</taxon>
        <taxon>Acidobacteriaceae</taxon>
        <taxon>Terriglobus</taxon>
    </lineage>
</organism>
<dbReference type="OrthoDB" id="3428371at2"/>
<keyword evidence="2" id="KW-1185">Reference proteome</keyword>
<dbReference type="KEGG" id="tsa:AciPR4_3084"/>
<dbReference type="RefSeq" id="WP_013569574.1">
    <property type="nucleotide sequence ID" value="NC_014963.1"/>
</dbReference>
<dbReference type="AlphaFoldDB" id="E8V625"/>
<name>E8V625_TERSS</name>
<proteinExistence type="predicted"/>